<dbReference type="InterPro" id="IPR002110">
    <property type="entry name" value="Ankyrin_rpt"/>
</dbReference>
<evidence type="ECO:0000256" key="3">
    <source>
        <dbReference type="PROSITE-ProRule" id="PRU00023"/>
    </source>
</evidence>
<dbReference type="EMBL" id="CDHN01000002">
    <property type="protein sequence ID" value="CEJ83946.1"/>
    <property type="molecule type" value="Genomic_DNA"/>
</dbReference>
<evidence type="ECO:0000313" key="5">
    <source>
        <dbReference type="EMBL" id="CEJ83946.1"/>
    </source>
</evidence>
<evidence type="ECO:0000256" key="4">
    <source>
        <dbReference type="SAM" id="MobiDB-lite"/>
    </source>
</evidence>
<dbReference type="AlphaFoldDB" id="A0A0A1TD26"/>
<protein>
    <submittedName>
        <fullName evidence="5">Uncharacterized protein</fullName>
    </submittedName>
</protein>
<dbReference type="PROSITE" id="PS50088">
    <property type="entry name" value="ANK_REPEAT"/>
    <property type="match status" value="4"/>
</dbReference>
<dbReference type="Gene3D" id="1.25.40.20">
    <property type="entry name" value="Ankyrin repeat-containing domain"/>
    <property type="match status" value="2"/>
</dbReference>
<dbReference type="InterPro" id="IPR036770">
    <property type="entry name" value="Ankyrin_rpt-contain_sf"/>
</dbReference>
<evidence type="ECO:0000256" key="1">
    <source>
        <dbReference type="ARBA" id="ARBA00022737"/>
    </source>
</evidence>
<dbReference type="STRING" id="1531966.A0A0A1TD26"/>
<dbReference type="PROSITE" id="PS50297">
    <property type="entry name" value="ANK_REP_REGION"/>
    <property type="match status" value="3"/>
</dbReference>
<feature type="repeat" description="ANK" evidence="3">
    <location>
        <begin position="229"/>
        <end position="261"/>
    </location>
</feature>
<proteinExistence type="predicted"/>
<feature type="compositionally biased region" description="Polar residues" evidence="4">
    <location>
        <begin position="452"/>
        <end position="461"/>
    </location>
</feature>
<keyword evidence="2 3" id="KW-0040">ANK repeat</keyword>
<organism evidence="5 6">
    <name type="scientific">[Torrubiella] hemipterigena</name>
    <dbReference type="NCBI Taxonomy" id="1531966"/>
    <lineage>
        <taxon>Eukaryota</taxon>
        <taxon>Fungi</taxon>
        <taxon>Dikarya</taxon>
        <taxon>Ascomycota</taxon>
        <taxon>Pezizomycotina</taxon>
        <taxon>Sordariomycetes</taxon>
        <taxon>Hypocreomycetidae</taxon>
        <taxon>Hypocreales</taxon>
        <taxon>Clavicipitaceae</taxon>
        <taxon>Clavicipitaceae incertae sedis</taxon>
        <taxon>'Torrubiella' clade</taxon>
    </lineage>
</organism>
<sequence>MRLEYLPPQAHLRIASSLETAKDLNALSRTNRYFHKVTGRLLYSRDITKNEAWCIVWAVSISRVATISRILTYRIDLDFQYLALVAIREKRPDVLEWFFQKGYLSSDQINAICKSGRTLLFEAVMSKSISCATVLLNRRADIQTPGIDQDEAETELDGFYDEPEEHFMPLSEATAKGHLQMVELLIQYKADIDLSQDGPPVTIAATKGHIACLELMLDNGAEVDIVDDQGKTPLQHAMERGRYREAELLISHGADVQVSVHDKTPLEIFAGLKDWRMIKVLLYRGLDVNTFSHRGVTFLHHFIQDDNSEVLEAILEFKPRLARTGTGELTLLHKAAELNMVKCTKALLNYYDTDARDIYGMTPLLVAVQAESYETIRLLLETGADAEARNKAGRSCIDIAMDQRNGRVAEILAQSGIRMPKKMHSNPPTPVRGGTKYLQTPGRPIARDWSMSPITDLSCQQCPEDGKSRSAKKRKREE</sequence>
<reference evidence="5 6" key="1">
    <citation type="journal article" date="2015" name="Genome Announc.">
        <title>Draft Genome Sequence and Gene Annotation of the Entomopathogenic Fungus Verticillium hemipterigenum.</title>
        <authorList>
            <person name="Horn F."/>
            <person name="Habel A."/>
            <person name="Scharf D.H."/>
            <person name="Dworschak J."/>
            <person name="Brakhage A.A."/>
            <person name="Guthke R."/>
            <person name="Hertweck C."/>
            <person name="Linde J."/>
        </authorList>
    </citation>
    <scope>NUCLEOTIDE SEQUENCE [LARGE SCALE GENOMIC DNA]</scope>
</reference>
<feature type="repeat" description="ANK" evidence="3">
    <location>
        <begin position="196"/>
        <end position="228"/>
    </location>
</feature>
<feature type="compositionally biased region" description="Basic residues" evidence="4">
    <location>
        <begin position="469"/>
        <end position="478"/>
    </location>
</feature>
<dbReference type="Pfam" id="PF12796">
    <property type="entry name" value="Ank_2"/>
    <property type="match status" value="2"/>
</dbReference>
<gene>
    <name evidence="5" type="ORF">VHEMI03311</name>
</gene>
<dbReference type="Proteomes" id="UP000039046">
    <property type="component" value="Unassembled WGS sequence"/>
</dbReference>
<evidence type="ECO:0000256" key="2">
    <source>
        <dbReference type="ARBA" id="ARBA00023043"/>
    </source>
</evidence>
<dbReference type="SUPFAM" id="SSF48403">
    <property type="entry name" value="Ankyrin repeat"/>
    <property type="match status" value="2"/>
</dbReference>
<dbReference type="PANTHER" id="PTHR24198">
    <property type="entry name" value="ANKYRIN REPEAT AND PROTEIN KINASE DOMAIN-CONTAINING PROTEIN"/>
    <property type="match status" value="1"/>
</dbReference>
<dbReference type="PANTHER" id="PTHR24198:SF165">
    <property type="entry name" value="ANKYRIN REPEAT-CONTAINING PROTEIN-RELATED"/>
    <property type="match status" value="1"/>
</dbReference>
<dbReference type="HOGENOM" id="CLU_000134_48_8_1"/>
<accession>A0A0A1TD26</accession>
<dbReference type="OrthoDB" id="194358at2759"/>
<name>A0A0A1TD26_9HYPO</name>
<feature type="region of interest" description="Disordered" evidence="4">
    <location>
        <begin position="420"/>
        <end position="478"/>
    </location>
</feature>
<keyword evidence="1" id="KW-0677">Repeat</keyword>
<feature type="repeat" description="ANK" evidence="3">
    <location>
        <begin position="359"/>
        <end position="391"/>
    </location>
</feature>
<feature type="repeat" description="ANK" evidence="3">
    <location>
        <begin position="165"/>
        <end position="197"/>
    </location>
</feature>
<dbReference type="SMART" id="SM00248">
    <property type="entry name" value="ANK"/>
    <property type="match status" value="9"/>
</dbReference>
<evidence type="ECO:0000313" key="6">
    <source>
        <dbReference type="Proteomes" id="UP000039046"/>
    </source>
</evidence>
<keyword evidence="6" id="KW-1185">Reference proteome</keyword>